<evidence type="ECO:0000256" key="3">
    <source>
        <dbReference type="ARBA" id="ARBA00022692"/>
    </source>
</evidence>
<evidence type="ECO:0000256" key="1">
    <source>
        <dbReference type="ARBA" id="ARBA00004141"/>
    </source>
</evidence>
<organism evidence="7 8">
    <name type="scientific">Lusitaniella coriacea LEGE 07157</name>
    <dbReference type="NCBI Taxonomy" id="945747"/>
    <lineage>
        <taxon>Bacteria</taxon>
        <taxon>Bacillati</taxon>
        <taxon>Cyanobacteriota</taxon>
        <taxon>Cyanophyceae</taxon>
        <taxon>Spirulinales</taxon>
        <taxon>Lusitaniellaceae</taxon>
        <taxon>Lusitaniella</taxon>
    </lineage>
</organism>
<proteinExistence type="inferred from homology"/>
<feature type="transmembrane region" description="Helical" evidence="6">
    <location>
        <begin position="93"/>
        <end position="117"/>
    </location>
</feature>
<feature type="transmembrane region" description="Helical" evidence="6">
    <location>
        <begin position="65"/>
        <end position="81"/>
    </location>
</feature>
<dbReference type="Pfam" id="PF03649">
    <property type="entry name" value="UPF0014"/>
    <property type="match status" value="1"/>
</dbReference>
<dbReference type="InterPro" id="IPR005226">
    <property type="entry name" value="UPF0014_fam"/>
</dbReference>
<keyword evidence="5 6" id="KW-0472">Membrane</keyword>
<feature type="transmembrane region" description="Helical" evidence="6">
    <location>
        <begin position="42"/>
        <end position="59"/>
    </location>
</feature>
<keyword evidence="3 6" id="KW-0812">Transmembrane</keyword>
<evidence type="ECO:0000256" key="4">
    <source>
        <dbReference type="ARBA" id="ARBA00022989"/>
    </source>
</evidence>
<dbReference type="EMBL" id="JADEWZ010000003">
    <property type="protein sequence ID" value="MBE9114761.1"/>
    <property type="molecule type" value="Genomic_DNA"/>
</dbReference>
<dbReference type="Proteomes" id="UP000654482">
    <property type="component" value="Unassembled WGS sequence"/>
</dbReference>
<reference evidence="7" key="1">
    <citation type="submission" date="2020-10" db="EMBL/GenBank/DDBJ databases">
        <authorList>
            <person name="Castelo-Branco R."/>
            <person name="Eusebio N."/>
            <person name="Adriana R."/>
            <person name="Vieira A."/>
            <person name="Brugerolle De Fraissinette N."/>
            <person name="Rezende De Castro R."/>
            <person name="Schneider M.P."/>
            <person name="Vasconcelos V."/>
            <person name="Leao P.N."/>
        </authorList>
    </citation>
    <scope>NUCLEOTIDE SEQUENCE</scope>
    <source>
        <strain evidence="7">LEGE 07157</strain>
    </source>
</reference>
<dbReference type="RefSeq" id="WP_194027855.1">
    <property type="nucleotide sequence ID" value="NZ_JADEWZ010000003.1"/>
</dbReference>
<dbReference type="GO" id="GO:0005886">
    <property type="term" value="C:plasma membrane"/>
    <property type="evidence" value="ECO:0007669"/>
    <property type="project" value="TreeGrafter"/>
</dbReference>
<evidence type="ECO:0000313" key="7">
    <source>
        <dbReference type="EMBL" id="MBE9114761.1"/>
    </source>
</evidence>
<keyword evidence="4 6" id="KW-1133">Transmembrane helix</keyword>
<dbReference type="AlphaFoldDB" id="A0A8J7ARJ0"/>
<evidence type="ECO:0000256" key="5">
    <source>
        <dbReference type="ARBA" id="ARBA00023136"/>
    </source>
</evidence>
<comment type="caution">
    <text evidence="7">The sequence shown here is derived from an EMBL/GenBank/DDBJ whole genome shotgun (WGS) entry which is preliminary data.</text>
</comment>
<accession>A0A8J7ARJ0</accession>
<evidence type="ECO:0000313" key="8">
    <source>
        <dbReference type="Proteomes" id="UP000654482"/>
    </source>
</evidence>
<feature type="transmembrane region" description="Helical" evidence="6">
    <location>
        <begin position="12"/>
        <end position="30"/>
    </location>
</feature>
<comment type="subcellular location">
    <subcellularLocation>
        <location evidence="1">Membrane</location>
        <topology evidence="1">Multi-pass membrane protein</topology>
    </subcellularLocation>
</comment>
<dbReference type="PANTHER" id="PTHR30028:SF0">
    <property type="entry name" value="PROTEIN ALUMINUM SENSITIVE 3"/>
    <property type="match status" value="1"/>
</dbReference>
<name>A0A8J7ARJ0_9CYAN</name>
<evidence type="ECO:0000256" key="2">
    <source>
        <dbReference type="ARBA" id="ARBA00005268"/>
    </source>
</evidence>
<feature type="transmembrane region" description="Helical" evidence="6">
    <location>
        <begin position="220"/>
        <end position="241"/>
    </location>
</feature>
<gene>
    <name evidence="7" type="primary">fetB</name>
    <name evidence="7" type="ORF">IQ249_02515</name>
</gene>
<keyword evidence="8" id="KW-1185">Reference proteome</keyword>
<protein>
    <submittedName>
        <fullName evidence="7">Iron export ABC transporter permease subunit FetB</fullName>
    </submittedName>
</protein>
<comment type="similarity">
    <text evidence="2">Belongs to the UPF0014 family.</text>
</comment>
<sequence>MNSLITLNPLDMALALALIGIAIALSRFSNLGLEGQFAIGSLRALLQLTIAGYILGFVFALNNPFAVLLTLGVMLTVATLVTRNRIGKKLKRLLPIVWGSLLTSTTLTLSYIIVLIIQPETWYDPQYLIPLAGMILGNAMDTATLAGERLVSTINSTALEIETHLSLGATPQQAVAQPCRDAVRASLIPTLNRMSIVGLVSLPGMLTGQVLGGIDPLDAALYQILIFFAIAFANLVAVLLVTRGVSQQFFNQNMQLLPLQR</sequence>
<dbReference type="PANTHER" id="PTHR30028">
    <property type="entry name" value="UPF0014 INNER MEMBRANE PROTEIN YBBM-RELATED"/>
    <property type="match status" value="1"/>
</dbReference>
<evidence type="ECO:0000256" key="6">
    <source>
        <dbReference type="SAM" id="Phobius"/>
    </source>
</evidence>